<dbReference type="InterPro" id="IPR036412">
    <property type="entry name" value="HAD-like_sf"/>
</dbReference>
<dbReference type="EMBL" id="JAAORB010000031">
    <property type="protein sequence ID" value="NHQ75360.1"/>
    <property type="molecule type" value="Genomic_DNA"/>
</dbReference>
<evidence type="ECO:0000313" key="6">
    <source>
        <dbReference type="Proteomes" id="UP000639775"/>
    </source>
</evidence>
<name>A0A967BCA2_9RHOB</name>
<evidence type="ECO:0000256" key="1">
    <source>
        <dbReference type="ARBA" id="ARBA00000830"/>
    </source>
</evidence>
<evidence type="ECO:0000313" key="5">
    <source>
        <dbReference type="EMBL" id="NHQ75360.1"/>
    </source>
</evidence>
<evidence type="ECO:0000256" key="2">
    <source>
        <dbReference type="ARBA" id="ARBA00004818"/>
    </source>
</evidence>
<dbReference type="Proteomes" id="UP000639775">
    <property type="component" value="Unassembled WGS sequence"/>
</dbReference>
<dbReference type="NCBIfam" id="TIGR01549">
    <property type="entry name" value="HAD-SF-IA-v1"/>
    <property type="match status" value="1"/>
</dbReference>
<gene>
    <name evidence="5" type="ORF">HAT86_12950</name>
</gene>
<dbReference type="GO" id="GO:0008967">
    <property type="term" value="F:phosphoglycolate phosphatase activity"/>
    <property type="evidence" value="ECO:0007669"/>
    <property type="project" value="UniProtKB-EC"/>
</dbReference>
<proteinExistence type="inferred from homology"/>
<evidence type="ECO:0000256" key="3">
    <source>
        <dbReference type="ARBA" id="ARBA00006171"/>
    </source>
</evidence>
<dbReference type="Gene3D" id="1.10.150.240">
    <property type="entry name" value="Putative phosphatase, domain 2"/>
    <property type="match status" value="1"/>
</dbReference>
<comment type="similarity">
    <text evidence="3">Belongs to the HAD-like hydrolase superfamily. CbbY/CbbZ/Gph/YieH family.</text>
</comment>
<keyword evidence="5" id="KW-0378">Hydrolase</keyword>
<dbReference type="Gene3D" id="3.40.50.1000">
    <property type="entry name" value="HAD superfamily/HAD-like"/>
    <property type="match status" value="1"/>
</dbReference>
<dbReference type="GO" id="GO:0006281">
    <property type="term" value="P:DNA repair"/>
    <property type="evidence" value="ECO:0007669"/>
    <property type="project" value="TreeGrafter"/>
</dbReference>
<dbReference type="Pfam" id="PF00702">
    <property type="entry name" value="Hydrolase"/>
    <property type="match status" value="1"/>
</dbReference>
<dbReference type="InterPro" id="IPR023214">
    <property type="entry name" value="HAD_sf"/>
</dbReference>
<dbReference type="EC" id="3.1.3.18" evidence="4"/>
<dbReference type="InterPro" id="IPR006439">
    <property type="entry name" value="HAD-SF_hydro_IA"/>
</dbReference>
<comment type="catalytic activity">
    <reaction evidence="1">
        <text>2-phosphoglycolate + H2O = glycolate + phosphate</text>
        <dbReference type="Rhea" id="RHEA:14369"/>
        <dbReference type="ChEBI" id="CHEBI:15377"/>
        <dbReference type="ChEBI" id="CHEBI:29805"/>
        <dbReference type="ChEBI" id="CHEBI:43474"/>
        <dbReference type="ChEBI" id="CHEBI:58033"/>
        <dbReference type="EC" id="3.1.3.18"/>
    </reaction>
</comment>
<protein>
    <recommendedName>
        <fullName evidence="4">phosphoglycolate phosphatase</fullName>
        <ecNumber evidence="4">3.1.3.18</ecNumber>
    </recommendedName>
</protein>
<dbReference type="InterPro" id="IPR023198">
    <property type="entry name" value="PGP-like_dom2"/>
</dbReference>
<organism evidence="5 6">
    <name type="scientific">Roseovarius gahaiensis</name>
    <dbReference type="NCBI Taxonomy" id="2716691"/>
    <lineage>
        <taxon>Bacteria</taxon>
        <taxon>Pseudomonadati</taxon>
        <taxon>Pseudomonadota</taxon>
        <taxon>Alphaproteobacteria</taxon>
        <taxon>Rhodobacterales</taxon>
        <taxon>Roseobacteraceae</taxon>
        <taxon>Roseovarius</taxon>
    </lineage>
</organism>
<comment type="caution">
    <text evidence="5">The sequence shown here is derived from an EMBL/GenBank/DDBJ whole genome shotgun (WGS) entry which is preliminary data.</text>
</comment>
<dbReference type="CDD" id="cd01427">
    <property type="entry name" value="HAD_like"/>
    <property type="match status" value="1"/>
</dbReference>
<dbReference type="NCBIfam" id="TIGR01509">
    <property type="entry name" value="HAD-SF-IA-v3"/>
    <property type="match status" value="1"/>
</dbReference>
<dbReference type="SFLD" id="SFLDS00003">
    <property type="entry name" value="Haloacid_Dehalogenase"/>
    <property type="match status" value="1"/>
</dbReference>
<evidence type="ECO:0000256" key="4">
    <source>
        <dbReference type="ARBA" id="ARBA00013078"/>
    </source>
</evidence>
<dbReference type="PRINTS" id="PR00413">
    <property type="entry name" value="HADHALOGNASE"/>
</dbReference>
<dbReference type="SUPFAM" id="SSF56784">
    <property type="entry name" value="HAD-like"/>
    <property type="match status" value="1"/>
</dbReference>
<dbReference type="PANTHER" id="PTHR43434:SF1">
    <property type="entry name" value="PHOSPHOGLYCOLATE PHOSPHATASE"/>
    <property type="match status" value="1"/>
</dbReference>
<reference evidence="5" key="1">
    <citation type="submission" date="2020-03" db="EMBL/GenBank/DDBJ databases">
        <title>Roseovarius gahaiensis sp. nov., isolated from Gahai Saline Lake, China.</title>
        <authorList>
            <person name="Sun X."/>
        </authorList>
    </citation>
    <scope>NUCLEOTIDE SEQUENCE</scope>
    <source>
        <strain evidence="5">GH877</strain>
    </source>
</reference>
<dbReference type="AlphaFoldDB" id="A0A967BCA2"/>
<comment type="pathway">
    <text evidence="2">Organic acid metabolism; glycolate biosynthesis; glycolate from 2-phosphoglycolate: step 1/1.</text>
</comment>
<sequence length="229" mass="24068">MKVDGILFDKDGTLFDFAATWNTWAADVIRHFADGQSDIMARLAQAMDFDLGAGRFNPTSIVIAGTNREAAECVAQALPELAIEQIEHVLMIRASDAPLAPAVPLVPFLDGLMAHGLKLGVMTNDSEFGARSHLQSAGIEARFDFIAGFDSGHGAKPAPAPLLAFARATGLAADRVVMVGDSAHDLIAGRAAGMQTVGVLTGMAGHDELADLADIVLPDIGHLPGWIME</sequence>
<dbReference type="SFLD" id="SFLDG01129">
    <property type="entry name" value="C1.5:_HAD__Beta-PGM__Phosphata"/>
    <property type="match status" value="1"/>
</dbReference>
<dbReference type="InterPro" id="IPR050155">
    <property type="entry name" value="HAD-like_hydrolase_sf"/>
</dbReference>
<accession>A0A967BCA2</accession>
<keyword evidence="6" id="KW-1185">Reference proteome</keyword>
<dbReference type="PANTHER" id="PTHR43434">
    <property type="entry name" value="PHOSPHOGLYCOLATE PHOSPHATASE"/>
    <property type="match status" value="1"/>
</dbReference>